<proteinExistence type="predicted"/>
<sequence>MPKQPFFSVIIPTYNYASLLPSAIESVLAQSFNDFELLIQDDMSTDDTDAVIGHYDDPRISYCKNTSNLGIFGNLNQLCARSKGRYIKVLCADDMLSEWCLESIIGILRKENFQYKVVSVKESPDPMQIVHKPLLDLLKTHIVNRNTLFSYLAEPDNWGAGLAELCVERDFFESLGFFGETDKSSDFSKDILTWLEMVLKTDALMIADSLVFQRSHPNQARYKLARITQLREMLDFFYGRESDLYLCPDFIMGRQFYLDRYVLSHYVYGVKATFQGHGAAYFREVRNLLEQAGYRGFPWYLLISKMQQRLLSHF</sequence>
<dbReference type="InterPro" id="IPR001173">
    <property type="entry name" value="Glyco_trans_2-like"/>
</dbReference>
<dbReference type="PANTHER" id="PTHR22916">
    <property type="entry name" value="GLYCOSYLTRANSFERASE"/>
    <property type="match status" value="1"/>
</dbReference>
<dbReference type="PANTHER" id="PTHR22916:SF3">
    <property type="entry name" value="UDP-GLCNAC:BETAGAL BETA-1,3-N-ACETYLGLUCOSAMINYLTRANSFERASE-LIKE PROTEIN 1"/>
    <property type="match status" value="1"/>
</dbReference>
<feature type="domain" description="Glycosyltransferase 2-like" evidence="1">
    <location>
        <begin position="8"/>
        <end position="122"/>
    </location>
</feature>
<dbReference type="GO" id="GO:0016758">
    <property type="term" value="F:hexosyltransferase activity"/>
    <property type="evidence" value="ECO:0007669"/>
    <property type="project" value="UniProtKB-ARBA"/>
</dbReference>
<evidence type="ECO:0000313" key="3">
    <source>
        <dbReference type="Proteomes" id="UP000197019"/>
    </source>
</evidence>
<accession>A0A1Z4BWN6</accession>
<dbReference type="AlphaFoldDB" id="A0A1Z4BWN6"/>
<dbReference type="EMBL" id="CP022129">
    <property type="protein sequence ID" value="ASF45698.1"/>
    <property type="molecule type" value="Genomic_DNA"/>
</dbReference>
<gene>
    <name evidence="2" type="ORF">CEK71_06210</name>
</gene>
<dbReference type="Gene3D" id="3.90.550.10">
    <property type="entry name" value="Spore Coat Polysaccharide Biosynthesis Protein SpsA, Chain A"/>
    <property type="match status" value="1"/>
</dbReference>
<dbReference type="CDD" id="cd00761">
    <property type="entry name" value="Glyco_tranf_GTA_type"/>
    <property type="match status" value="1"/>
</dbReference>
<dbReference type="Proteomes" id="UP000197019">
    <property type="component" value="Chromosome"/>
</dbReference>
<dbReference type="KEGG" id="mpsy:CEK71_06210"/>
<dbReference type="Pfam" id="PF00535">
    <property type="entry name" value="Glycos_transf_2"/>
    <property type="match status" value="1"/>
</dbReference>
<organism evidence="2 3">
    <name type="scientific">Methylovulum psychrotolerans</name>
    <dbReference type="NCBI Taxonomy" id="1704499"/>
    <lineage>
        <taxon>Bacteria</taxon>
        <taxon>Pseudomonadati</taxon>
        <taxon>Pseudomonadota</taxon>
        <taxon>Gammaproteobacteria</taxon>
        <taxon>Methylococcales</taxon>
        <taxon>Methylococcaceae</taxon>
        <taxon>Methylovulum</taxon>
    </lineage>
</organism>
<name>A0A1Z4BWN6_9GAMM</name>
<dbReference type="OrthoDB" id="5782309at2"/>
<protein>
    <recommendedName>
        <fullName evidence="1">Glycosyltransferase 2-like domain-containing protein</fullName>
    </recommendedName>
</protein>
<dbReference type="RefSeq" id="WP_088618574.1">
    <property type="nucleotide sequence ID" value="NZ_CP022129.1"/>
</dbReference>
<reference evidence="2 3" key="1">
    <citation type="submission" date="2017-06" db="EMBL/GenBank/DDBJ databases">
        <title>Genome Sequencing of the methanotroph Methylovulum psychrotolerants str. HV10-M2 isolated from a high-altitude environment.</title>
        <authorList>
            <person name="Mateos-Rivera A."/>
        </authorList>
    </citation>
    <scope>NUCLEOTIDE SEQUENCE [LARGE SCALE GENOMIC DNA]</scope>
    <source>
        <strain evidence="2 3">HV10_M2</strain>
    </source>
</reference>
<evidence type="ECO:0000313" key="2">
    <source>
        <dbReference type="EMBL" id="ASF45698.1"/>
    </source>
</evidence>
<dbReference type="SUPFAM" id="SSF53448">
    <property type="entry name" value="Nucleotide-diphospho-sugar transferases"/>
    <property type="match status" value="1"/>
</dbReference>
<evidence type="ECO:0000259" key="1">
    <source>
        <dbReference type="Pfam" id="PF00535"/>
    </source>
</evidence>
<dbReference type="InterPro" id="IPR029044">
    <property type="entry name" value="Nucleotide-diphossugar_trans"/>
</dbReference>
<keyword evidence="3" id="KW-1185">Reference proteome</keyword>